<accession>A0A2Z3LEZ8</accession>
<reference evidence="2 3" key="1">
    <citation type="submission" date="2018-05" db="EMBL/GenBank/DDBJ databases">
        <title>Candidatus Cardinium hertigii Genome Assembly.</title>
        <authorList>
            <person name="Showmaker K.C."/>
            <person name="Walden K.O."/>
            <person name="Fields C.J."/>
            <person name="Lambert K.N."/>
            <person name="Hudson M.E."/>
        </authorList>
    </citation>
    <scope>NUCLEOTIDE SEQUENCE [LARGE SCALE GENOMIC DNA]</scope>
    <source>
        <strain evidence="3">cHgTN10</strain>
    </source>
</reference>
<evidence type="ECO:0000313" key="3">
    <source>
        <dbReference type="Proteomes" id="UP000245872"/>
    </source>
</evidence>
<feature type="compositionally biased region" description="Basic and acidic residues" evidence="1">
    <location>
        <begin position="243"/>
        <end position="271"/>
    </location>
</feature>
<dbReference type="Proteomes" id="UP000245872">
    <property type="component" value="Chromosome"/>
</dbReference>
<sequence>MKRRIVQLSRHSVCCFFMLTSIGCSKLSDQLGVKAKAHTSATAVSNKKVRKSVNAQRESEVVAIPKMQTWLTVMMILSQVQPAVGNGNAAFCSNLQSWKNKYTAFLNRRSDFSSFFNGVYAFYCNYKSDKCNKYDTCILEWEKHKNNIANYFSNHQTKLQELNSQKLNAQPSSVQGSKQEKLRKLRNDKVLLSRRFFSQESREFPFCSQSFYFDVCSKNGQDPVYSNYAVCASSVCHLNRCGHNGESHRGKREVIDKVTRNSQKKESEVYAKRPTQGKSSRSSHIGKR</sequence>
<evidence type="ECO:0000313" key="2">
    <source>
        <dbReference type="EMBL" id="AWN82256.1"/>
    </source>
</evidence>
<feature type="compositionally biased region" description="Polar residues" evidence="1">
    <location>
        <begin position="276"/>
        <end position="288"/>
    </location>
</feature>
<dbReference type="AlphaFoldDB" id="A0A2Z3LEZ8"/>
<feature type="region of interest" description="Disordered" evidence="1">
    <location>
        <begin position="242"/>
        <end position="288"/>
    </location>
</feature>
<name>A0A2Z3LEZ8_9BACT</name>
<dbReference type="EMBL" id="CP029619">
    <property type="protein sequence ID" value="AWN82256.1"/>
    <property type="molecule type" value="Genomic_DNA"/>
</dbReference>
<evidence type="ECO:0008006" key="4">
    <source>
        <dbReference type="Google" id="ProtNLM"/>
    </source>
</evidence>
<dbReference type="RefSeq" id="WP_162534230.1">
    <property type="nucleotide sequence ID" value="NZ_CP029619.1"/>
</dbReference>
<protein>
    <recommendedName>
        <fullName evidence="4">Lipoprotein</fullName>
    </recommendedName>
</protein>
<dbReference type="PROSITE" id="PS51257">
    <property type="entry name" value="PROKAR_LIPOPROTEIN"/>
    <property type="match status" value="1"/>
</dbReference>
<dbReference type="KEGG" id="cher:DK880_00959"/>
<evidence type="ECO:0000256" key="1">
    <source>
        <dbReference type="SAM" id="MobiDB-lite"/>
    </source>
</evidence>
<proteinExistence type="predicted"/>
<organism evidence="2 3">
    <name type="scientific">Candidatus Cardinium hertigii</name>
    <dbReference type="NCBI Taxonomy" id="247481"/>
    <lineage>
        <taxon>Bacteria</taxon>
        <taxon>Pseudomonadati</taxon>
        <taxon>Bacteroidota</taxon>
        <taxon>Cytophagia</taxon>
        <taxon>Cytophagales</taxon>
        <taxon>Amoebophilaceae</taxon>
        <taxon>Candidatus Cardinium</taxon>
    </lineage>
</organism>
<keyword evidence="3" id="KW-1185">Reference proteome</keyword>
<gene>
    <name evidence="2" type="ORF">DK880_00959</name>
</gene>